<keyword evidence="2" id="KW-1185">Reference proteome</keyword>
<dbReference type="InterPro" id="IPR036056">
    <property type="entry name" value="Fibrinogen-like_C"/>
</dbReference>
<dbReference type="GO" id="GO:0005615">
    <property type="term" value="C:extracellular space"/>
    <property type="evidence" value="ECO:0007669"/>
    <property type="project" value="TreeGrafter"/>
</dbReference>
<dbReference type="OrthoDB" id="6345539at2759"/>
<dbReference type="Pfam" id="PF00147">
    <property type="entry name" value="Fibrinogen_C"/>
    <property type="match status" value="1"/>
</dbReference>
<protein>
    <submittedName>
        <fullName evidence="1">Uncharacterized protein</fullName>
    </submittedName>
</protein>
<name>A0A8J1Y542_OWEFU</name>
<proteinExistence type="predicted"/>
<dbReference type="SUPFAM" id="SSF56496">
    <property type="entry name" value="Fibrinogen C-terminal domain-like"/>
    <property type="match status" value="1"/>
</dbReference>
<dbReference type="PROSITE" id="PS51406">
    <property type="entry name" value="FIBRINOGEN_C_2"/>
    <property type="match status" value="1"/>
</dbReference>
<evidence type="ECO:0000313" key="2">
    <source>
        <dbReference type="Proteomes" id="UP000749559"/>
    </source>
</evidence>
<dbReference type="InterPro" id="IPR050373">
    <property type="entry name" value="Fibrinogen_C-term_domain"/>
</dbReference>
<dbReference type="InterPro" id="IPR002181">
    <property type="entry name" value="Fibrinogen_a/b/g_C_dom"/>
</dbReference>
<gene>
    <name evidence="1" type="ORF">OFUS_LOCUS17970</name>
</gene>
<organism evidence="1 2">
    <name type="scientific">Owenia fusiformis</name>
    <name type="common">Polychaete worm</name>
    <dbReference type="NCBI Taxonomy" id="6347"/>
    <lineage>
        <taxon>Eukaryota</taxon>
        <taxon>Metazoa</taxon>
        <taxon>Spiralia</taxon>
        <taxon>Lophotrochozoa</taxon>
        <taxon>Annelida</taxon>
        <taxon>Polychaeta</taxon>
        <taxon>Sedentaria</taxon>
        <taxon>Canalipalpata</taxon>
        <taxon>Sabellida</taxon>
        <taxon>Oweniida</taxon>
        <taxon>Oweniidae</taxon>
        <taxon>Owenia</taxon>
    </lineage>
</organism>
<dbReference type="EMBL" id="CAIIXF020000008">
    <property type="protein sequence ID" value="CAH1793073.1"/>
    <property type="molecule type" value="Genomic_DNA"/>
</dbReference>
<dbReference type="InterPro" id="IPR014716">
    <property type="entry name" value="Fibrinogen_a/b/g_C_1"/>
</dbReference>
<dbReference type="PANTHER" id="PTHR19143">
    <property type="entry name" value="FIBRINOGEN/TENASCIN/ANGIOPOEITIN"/>
    <property type="match status" value="1"/>
</dbReference>
<accession>A0A8J1Y542</accession>
<dbReference type="Proteomes" id="UP000749559">
    <property type="component" value="Unassembled WGS sequence"/>
</dbReference>
<dbReference type="SMART" id="SM00186">
    <property type="entry name" value="FBG"/>
    <property type="match status" value="1"/>
</dbReference>
<dbReference type="AlphaFoldDB" id="A0A8J1Y542"/>
<sequence>MEQNYCMYFVIMALLSGLISSQTCNNALCKRRDIAGLKVEITDKMNVMESELEDKISEVRAEVRKMSSDISGVKDEVVKLSDEISKLGSNMKKHVPEDDRSTFESKVMDRLAQMDSKLNMMTVTLPNKDCRLAKDGTSTILTRSGKHVTANCDDGWLVIAHRFNGKEIFHNRTWNEYKNGFGSPRGEYFLGFDAILMILRRGKYKMRFDLVGWDNKHAIAEYSTFSIGEESEDYPITVDGFSSTGASTRIFYDSMRRHNHRPFSTIDRDNEGRYNCPTIIRGAWWYYGCADSNLFSVYPNGPKCDGNYNNACMVWANFPGSVYLKEMKMKIKPAP</sequence>
<dbReference type="Gene3D" id="3.90.215.10">
    <property type="entry name" value="Gamma Fibrinogen, chain A, domain 1"/>
    <property type="match status" value="1"/>
</dbReference>
<comment type="caution">
    <text evidence="1">The sequence shown here is derived from an EMBL/GenBank/DDBJ whole genome shotgun (WGS) entry which is preliminary data.</text>
</comment>
<reference evidence="1" key="1">
    <citation type="submission" date="2022-03" db="EMBL/GenBank/DDBJ databases">
        <authorList>
            <person name="Martin C."/>
        </authorList>
    </citation>
    <scope>NUCLEOTIDE SEQUENCE</scope>
</reference>
<evidence type="ECO:0000313" key="1">
    <source>
        <dbReference type="EMBL" id="CAH1793073.1"/>
    </source>
</evidence>